<dbReference type="EMBL" id="JBHMAJ010000001">
    <property type="protein sequence ID" value="MFB9822597.1"/>
    <property type="molecule type" value="Genomic_DNA"/>
</dbReference>
<dbReference type="SUPFAM" id="SSF101898">
    <property type="entry name" value="NHL repeat"/>
    <property type="match status" value="1"/>
</dbReference>
<dbReference type="GeneID" id="67211925"/>
<dbReference type="Pfam" id="PF05935">
    <property type="entry name" value="Arylsulfotrans"/>
    <property type="match status" value="1"/>
</dbReference>
<organism evidence="1 2">
    <name type="scientific">Halobaculum roseum</name>
    <dbReference type="NCBI Taxonomy" id="2175149"/>
    <lineage>
        <taxon>Archaea</taxon>
        <taxon>Methanobacteriati</taxon>
        <taxon>Methanobacteriota</taxon>
        <taxon>Stenosarchaea group</taxon>
        <taxon>Halobacteria</taxon>
        <taxon>Halobacteriales</taxon>
        <taxon>Haloferacaceae</taxon>
        <taxon>Halobaculum</taxon>
    </lineage>
</organism>
<gene>
    <name evidence="1" type="ORF">ACFFOL_00150</name>
</gene>
<accession>A0ABD5MGE2</accession>
<dbReference type="InterPro" id="IPR011042">
    <property type="entry name" value="6-blade_b-propeller_TolB-like"/>
</dbReference>
<protein>
    <submittedName>
        <fullName evidence="1">Aryl-sulfate sulfotransferase</fullName>
    </submittedName>
</protein>
<dbReference type="InterPro" id="IPR010262">
    <property type="entry name" value="Arylsulfotransferase_bact"/>
</dbReference>
<evidence type="ECO:0000313" key="1">
    <source>
        <dbReference type="EMBL" id="MFB9822597.1"/>
    </source>
</evidence>
<proteinExistence type="predicted"/>
<dbReference type="Proteomes" id="UP001589595">
    <property type="component" value="Unassembled WGS sequence"/>
</dbReference>
<keyword evidence="2" id="KW-1185">Reference proteome</keyword>
<evidence type="ECO:0000313" key="2">
    <source>
        <dbReference type="Proteomes" id="UP001589595"/>
    </source>
</evidence>
<comment type="caution">
    <text evidence="1">The sequence shown here is derived from an EMBL/GenBank/DDBJ whole genome shotgun (WGS) entry which is preliminary data.</text>
</comment>
<dbReference type="AlphaFoldDB" id="A0ABD5MGE2"/>
<sequence>MIDGRTAIRLCVAFLVTLSVGTVAVASVQGVDGRNTDQGPAFETGERAVEPRNGTTVVTTSQYGNNFLVAFAPNGSVLHYDEEYAVYNEIVHVPGTRATVIYVATRNLDRRSCHSTVPCNRNVVERLNLTTGDRERLYERTNPRSRNQWHAIDIVDEDHVVVGDIAYDRVFVLDTERELIEWEWEAQTDLPLSGGGIYPGDWTHLNHVEALPDGRIMVSLRNQDQVVFLDRETGLQEEWTLGDDGDHDTLYEQHNPQYITEENGGPAVLVADSENGRIVEYQREAGEWRQSWEWSDSRMQWPRDADRLSNGHTMIVDSNGARVMELDRDGDVVWQVETKGAYDIEHIDGAPEAGDPESAERLGLETRSVGGTGPRESVPDPASVPKQSLDALDAVLPSIVVNGILYVLPPWFGIVELFATLSFGATAAVWAGAELWWAGWRIRWPVFRRDEDS</sequence>
<reference evidence="1" key="1">
    <citation type="submission" date="2024-09" db="EMBL/GenBank/DDBJ databases">
        <authorList>
            <person name="Sun Q."/>
        </authorList>
    </citation>
    <scope>NUCLEOTIDE SEQUENCE [LARGE SCALE GENOMIC DNA]</scope>
    <source>
        <strain evidence="1">JCM 31273</strain>
    </source>
</reference>
<dbReference type="Gene3D" id="2.120.10.30">
    <property type="entry name" value="TolB, C-terminal domain"/>
    <property type="match status" value="1"/>
</dbReference>
<dbReference type="RefSeq" id="WP_222921726.1">
    <property type="nucleotide sequence ID" value="NZ_CP082286.1"/>
</dbReference>
<name>A0ABD5MGE2_9EURY</name>